<feature type="compositionally biased region" description="Polar residues" evidence="12">
    <location>
        <begin position="370"/>
        <end position="383"/>
    </location>
</feature>
<comment type="similarity">
    <text evidence="1 11">Belongs to the DnaX/STICHEL family.</text>
</comment>
<dbReference type="PRINTS" id="PR00300">
    <property type="entry name" value="CLPPROTEASEA"/>
</dbReference>
<dbReference type="Proteomes" id="UP000317778">
    <property type="component" value="Unassembled WGS sequence"/>
</dbReference>
<accession>A0A532VAI6</accession>
<dbReference type="SUPFAM" id="SSF48019">
    <property type="entry name" value="post-AAA+ oligomerization domain-like"/>
    <property type="match status" value="1"/>
</dbReference>
<dbReference type="Pfam" id="PF22608">
    <property type="entry name" value="DNAX_ATPase_lid"/>
    <property type="match status" value="1"/>
</dbReference>
<dbReference type="Pfam" id="PF13177">
    <property type="entry name" value="DNA_pol3_delta2"/>
    <property type="match status" value="1"/>
</dbReference>
<evidence type="ECO:0000256" key="5">
    <source>
        <dbReference type="ARBA" id="ARBA00022723"/>
    </source>
</evidence>
<dbReference type="InterPro" id="IPR027417">
    <property type="entry name" value="P-loop_NTPase"/>
</dbReference>
<evidence type="ECO:0000313" key="14">
    <source>
        <dbReference type="EMBL" id="TKJ44181.1"/>
    </source>
</evidence>
<dbReference type="CDD" id="cd18137">
    <property type="entry name" value="HLD_clamp_pol_III_gamma_tau"/>
    <property type="match status" value="1"/>
</dbReference>
<comment type="caution">
    <text evidence="14">The sequence shown here is derived from an EMBL/GenBank/DDBJ whole genome shotgun (WGS) entry which is preliminary data.</text>
</comment>
<evidence type="ECO:0000256" key="11">
    <source>
        <dbReference type="RuleBase" id="RU364063"/>
    </source>
</evidence>
<feature type="compositionally biased region" description="Basic and acidic residues" evidence="12">
    <location>
        <begin position="358"/>
        <end position="369"/>
    </location>
</feature>
<name>A0A532VAI6_UNCT6</name>
<dbReference type="PANTHER" id="PTHR11669:SF0">
    <property type="entry name" value="PROTEIN STICHEL-LIKE 2"/>
    <property type="match status" value="1"/>
</dbReference>
<feature type="region of interest" description="Disordered" evidence="12">
    <location>
        <begin position="358"/>
        <end position="389"/>
    </location>
</feature>
<dbReference type="PANTHER" id="PTHR11669">
    <property type="entry name" value="REPLICATION FACTOR C / DNA POLYMERASE III GAMMA-TAU SUBUNIT"/>
    <property type="match status" value="1"/>
</dbReference>
<dbReference type="InterPro" id="IPR003593">
    <property type="entry name" value="AAA+_ATPase"/>
</dbReference>
<dbReference type="FunFam" id="3.40.50.300:FF:000014">
    <property type="entry name" value="DNA polymerase III subunit gamma/tau"/>
    <property type="match status" value="1"/>
</dbReference>
<keyword evidence="9 11" id="KW-0239">DNA-directed DNA polymerase</keyword>
<evidence type="ECO:0000256" key="3">
    <source>
        <dbReference type="ARBA" id="ARBA00022695"/>
    </source>
</evidence>
<keyword evidence="5" id="KW-0479">Metal-binding</keyword>
<dbReference type="InterPro" id="IPR045085">
    <property type="entry name" value="HLD_clamp_pol_III_gamma_tau"/>
</dbReference>
<dbReference type="SMART" id="SM00382">
    <property type="entry name" value="AAA"/>
    <property type="match status" value="1"/>
</dbReference>
<evidence type="ECO:0000256" key="1">
    <source>
        <dbReference type="ARBA" id="ARBA00006360"/>
    </source>
</evidence>
<evidence type="ECO:0000256" key="12">
    <source>
        <dbReference type="SAM" id="MobiDB-lite"/>
    </source>
</evidence>
<evidence type="ECO:0000256" key="7">
    <source>
        <dbReference type="ARBA" id="ARBA00022833"/>
    </source>
</evidence>
<comment type="subunit">
    <text evidence="11">DNA polymerase III contains a core (composed of alpha, epsilon and theta chains) that associates with a tau subunit. This core dimerizes to form the POLIII' complex. PolIII' associates with the gamma complex (composed of gamma, delta, delta', psi and chi chains) and with the beta chain to form the complete DNA polymerase III complex.</text>
</comment>
<dbReference type="InterPro" id="IPR008921">
    <property type="entry name" value="DNA_pol3_clamp-load_cplx_C"/>
</dbReference>
<keyword evidence="3 11" id="KW-0548">Nucleotidyltransferase</keyword>
<keyword evidence="4 11" id="KW-0235">DNA replication</keyword>
<dbReference type="SUPFAM" id="SSF52540">
    <property type="entry name" value="P-loop containing nucleoside triphosphate hydrolases"/>
    <property type="match status" value="1"/>
</dbReference>
<dbReference type="Gene3D" id="1.20.272.10">
    <property type="match status" value="1"/>
</dbReference>
<evidence type="ECO:0000256" key="10">
    <source>
        <dbReference type="ARBA" id="ARBA00049244"/>
    </source>
</evidence>
<dbReference type="InterPro" id="IPR012763">
    <property type="entry name" value="DNA_pol_III_sug/sutau_N"/>
</dbReference>
<dbReference type="NCBIfam" id="NF004046">
    <property type="entry name" value="PRK05563.1"/>
    <property type="match status" value="1"/>
</dbReference>
<comment type="function">
    <text evidence="11">DNA polymerase III is a complex, multichain enzyme responsible for most of the replicative synthesis in bacteria. This DNA polymerase also exhibits 3' to 5' exonuclease activity.</text>
</comment>
<dbReference type="FunFam" id="1.10.8.60:FF:000013">
    <property type="entry name" value="DNA polymerase III subunit gamma/tau"/>
    <property type="match status" value="1"/>
</dbReference>
<dbReference type="EMBL" id="NJBO01000001">
    <property type="protein sequence ID" value="TKJ44181.1"/>
    <property type="molecule type" value="Genomic_DNA"/>
</dbReference>
<dbReference type="InterPro" id="IPR001270">
    <property type="entry name" value="ClpA/B"/>
</dbReference>
<evidence type="ECO:0000256" key="6">
    <source>
        <dbReference type="ARBA" id="ARBA00022741"/>
    </source>
</evidence>
<evidence type="ECO:0000256" key="9">
    <source>
        <dbReference type="ARBA" id="ARBA00022932"/>
    </source>
</evidence>
<keyword evidence="2 11" id="KW-0808">Transferase</keyword>
<keyword evidence="6 11" id="KW-0547">Nucleotide-binding</keyword>
<protein>
    <recommendedName>
        <fullName evidence="11">DNA polymerase III subunit gamma/tau</fullName>
        <ecNumber evidence="11">2.7.7.7</ecNumber>
    </recommendedName>
</protein>
<sequence length="514" mass="58158">MMEPRTFSLRYRPQTFDELFDQKHIKRTLINAIQRNRLAHAYLFAGPRGVGKTTTARILAKSLNCVEGPTIHPCNKCSTCLEIAGSKSFDVLEIDGASNRGIDQIRELRENVRYRPTSGRYRIYIIDEVHMLTTEAFNALLKTLEEPPRHVIFIFATTQPHKVPATILSRCQRFDFKRIAPDVITKRLKMIIENEKLDVEENAIRLIADIADGGLRDAEGVLEQITTFKQGKVTANDVTELLGIVPYERFSHLLKLVEEKDEAALLAFLEQTFSAGYDVAEFYFGMIGFLRVLLFTSLGMTADRSAFPESALSETQHYTTKQLVRILERFLKAEEAFKRSREKVIFIETMALSLLDMGEKQPVPKESSRSPKTCPSSLTSKPTLANGKEKADEKLKEAEEPAQAASLKQVWKRFMEEIETEESFVTLALQGSGIIEAQDNLLTIGINNNPELNIGRLKAEQEHLEEMFSKLAGQKLRLEFKASKPQKAESRGSKSKPRSAVEDVLDIFKGEIVR</sequence>
<dbReference type="GO" id="GO:0005524">
    <property type="term" value="F:ATP binding"/>
    <property type="evidence" value="ECO:0007669"/>
    <property type="project" value="UniProtKB-KW"/>
</dbReference>
<gene>
    <name evidence="11" type="primary">dnaX</name>
    <name evidence="14" type="ORF">CEE36_00105</name>
</gene>
<dbReference type="EC" id="2.7.7.7" evidence="11"/>
<keyword evidence="7" id="KW-0862">Zinc</keyword>
<dbReference type="GO" id="GO:0046872">
    <property type="term" value="F:metal ion binding"/>
    <property type="evidence" value="ECO:0007669"/>
    <property type="project" value="UniProtKB-KW"/>
</dbReference>
<dbReference type="Gene3D" id="1.10.8.60">
    <property type="match status" value="1"/>
</dbReference>
<evidence type="ECO:0000256" key="4">
    <source>
        <dbReference type="ARBA" id="ARBA00022705"/>
    </source>
</evidence>
<dbReference type="InterPro" id="IPR050238">
    <property type="entry name" value="DNA_Rep/Repair_Clamp_Loader"/>
</dbReference>
<evidence type="ECO:0000313" key="15">
    <source>
        <dbReference type="Proteomes" id="UP000317778"/>
    </source>
</evidence>
<dbReference type="Pfam" id="PF12169">
    <property type="entry name" value="DNA_pol3_gamma3"/>
    <property type="match status" value="1"/>
</dbReference>
<proteinExistence type="inferred from homology"/>
<keyword evidence="8 11" id="KW-0067">ATP-binding</keyword>
<organism evidence="14 15">
    <name type="scientific">candidate division TA06 bacterium B3_TA06</name>
    <dbReference type="NCBI Taxonomy" id="2012487"/>
    <lineage>
        <taxon>Bacteria</taxon>
        <taxon>Bacteria division TA06</taxon>
    </lineage>
</organism>
<dbReference type="CDD" id="cd00009">
    <property type="entry name" value="AAA"/>
    <property type="match status" value="1"/>
</dbReference>
<reference evidence="14 15" key="1">
    <citation type="submission" date="2017-06" db="EMBL/GenBank/DDBJ databases">
        <title>Novel microbial phyla capable of carbon fixation and sulfur reduction in deep-sea sediments.</title>
        <authorList>
            <person name="Huang J."/>
            <person name="Baker B."/>
            <person name="Wang Y."/>
        </authorList>
    </citation>
    <scope>NUCLEOTIDE SEQUENCE [LARGE SCALE GENOMIC DNA]</scope>
    <source>
        <strain evidence="14">B3_TA06</strain>
    </source>
</reference>
<dbReference type="InterPro" id="IPR022754">
    <property type="entry name" value="DNA_pol_III_gamma-3"/>
</dbReference>
<dbReference type="AlphaFoldDB" id="A0A532VAI6"/>
<comment type="catalytic activity">
    <reaction evidence="10 11">
        <text>DNA(n) + a 2'-deoxyribonucleoside 5'-triphosphate = DNA(n+1) + diphosphate</text>
        <dbReference type="Rhea" id="RHEA:22508"/>
        <dbReference type="Rhea" id="RHEA-COMP:17339"/>
        <dbReference type="Rhea" id="RHEA-COMP:17340"/>
        <dbReference type="ChEBI" id="CHEBI:33019"/>
        <dbReference type="ChEBI" id="CHEBI:61560"/>
        <dbReference type="ChEBI" id="CHEBI:173112"/>
        <dbReference type="EC" id="2.7.7.7"/>
    </reaction>
</comment>
<dbReference type="GO" id="GO:0006261">
    <property type="term" value="P:DNA-templated DNA replication"/>
    <property type="evidence" value="ECO:0007669"/>
    <property type="project" value="TreeGrafter"/>
</dbReference>
<dbReference type="Gene3D" id="3.40.50.300">
    <property type="entry name" value="P-loop containing nucleotide triphosphate hydrolases"/>
    <property type="match status" value="1"/>
</dbReference>
<dbReference type="GO" id="GO:0009360">
    <property type="term" value="C:DNA polymerase III complex"/>
    <property type="evidence" value="ECO:0007669"/>
    <property type="project" value="InterPro"/>
</dbReference>
<evidence type="ECO:0000256" key="8">
    <source>
        <dbReference type="ARBA" id="ARBA00022840"/>
    </source>
</evidence>
<evidence type="ECO:0000256" key="2">
    <source>
        <dbReference type="ARBA" id="ARBA00022679"/>
    </source>
</evidence>
<dbReference type="NCBIfam" id="TIGR02397">
    <property type="entry name" value="dnaX_nterm"/>
    <property type="match status" value="1"/>
</dbReference>
<dbReference type="GO" id="GO:0003677">
    <property type="term" value="F:DNA binding"/>
    <property type="evidence" value="ECO:0007669"/>
    <property type="project" value="InterPro"/>
</dbReference>
<dbReference type="GO" id="GO:0003887">
    <property type="term" value="F:DNA-directed DNA polymerase activity"/>
    <property type="evidence" value="ECO:0007669"/>
    <property type="project" value="UniProtKB-KW"/>
</dbReference>
<evidence type="ECO:0000259" key="13">
    <source>
        <dbReference type="SMART" id="SM00382"/>
    </source>
</evidence>
<feature type="domain" description="AAA+ ATPase" evidence="13">
    <location>
        <begin position="38"/>
        <end position="180"/>
    </location>
</feature>